<organism evidence="4 5">
    <name type="scientific">Alishewanella jeotgali KCTC 22429</name>
    <dbReference type="NCBI Taxonomy" id="1129374"/>
    <lineage>
        <taxon>Bacteria</taxon>
        <taxon>Pseudomonadati</taxon>
        <taxon>Pseudomonadota</taxon>
        <taxon>Gammaproteobacteria</taxon>
        <taxon>Alteromonadales</taxon>
        <taxon>Alteromonadaceae</taxon>
        <taxon>Alishewanella</taxon>
    </lineage>
</organism>
<feature type="region of interest" description="Disordered" evidence="2">
    <location>
        <begin position="470"/>
        <end position="494"/>
    </location>
</feature>
<evidence type="ECO:0000313" key="4">
    <source>
        <dbReference type="EMBL" id="EHR42601.1"/>
    </source>
</evidence>
<dbReference type="GO" id="GO:0004527">
    <property type="term" value="F:exonuclease activity"/>
    <property type="evidence" value="ECO:0007669"/>
    <property type="project" value="UniProtKB-KW"/>
</dbReference>
<evidence type="ECO:0000313" key="5">
    <source>
        <dbReference type="Proteomes" id="UP000012046"/>
    </source>
</evidence>
<name>H3Z9S7_9ALTE</name>
<dbReference type="Gene3D" id="3.40.50.300">
    <property type="entry name" value="P-loop containing nucleotide triphosphate hydrolases"/>
    <property type="match status" value="2"/>
</dbReference>
<feature type="coiled-coil region" evidence="1">
    <location>
        <begin position="1046"/>
        <end position="1073"/>
    </location>
</feature>
<dbReference type="RefSeq" id="WP_008949167.1">
    <property type="nucleotide sequence ID" value="NZ_AHTH01000002.1"/>
</dbReference>
<protein>
    <submittedName>
        <fullName evidence="4">Exonuclease, dsDNA, ATP-dependent</fullName>
    </submittedName>
</protein>
<evidence type="ECO:0000256" key="2">
    <source>
        <dbReference type="SAM" id="MobiDB-lite"/>
    </source>
</evidence>
<feature type="compositionally biased region" description="Polar residues" evidence="2">
    <location>
        <begin position="943"/>
        <end position="962"/>
    </location>
</feature>
<dbReference type="PANTHER" id="PTHR32114:SF2">
    <property type="entry name" value="ABC TRANSPORTER ABCH.3"/>
    <property type="match status" value="1"/>
</dbReference>
<feature type="coiled-coil region" evidence="1">
    <location>
        <begin position="530"/>
        <end position="564"/>
    </location>
</feature>
<keyword evidence="4" id="KW-0378">Hydrolase</keyword>
<keyword evidence="1" id="KW-0175">Coiled coil</keyword>
<feature type="coiled-coil region" evidence="1">
    <location>
        <begin position="186"/>
        <end position="259"/>
    </location>
</feature>
<feature type="coiled-coil region" evidence="1">
    <location>
        <begin position="299"/>
        <end position="393"/>
    </location>
</feature>
<dbReference type="AlphaFoldDB" id="H3Z9S7"/>
<feature type="domain" description="Rad50/SbcC-type AAA" evidence="3">
    <location>
        <begin position="6"/>
        <end position="254"/>
    </location>
</feature>
<feature type="coiled-coil region" evidence="1">
    <location>
        <begin position="629"/>
        <end position="666"/>
    </location>
</feature>
<proteinExistence type="predicted"/>
<accession>H3Z9S7</accession>
<feature type="coiled-coil region" evidence="1">
    <location>
        <begin position="747"/>
        <end position="809"/>
    </location>
</feature>
<sequence>MKILTLRLKNLNSLKGEWKIDFTAAPFADSGLFAITGPTGAGKTTLLDAICLALYHETPRLGAINNNNNEIMSRGTAECLAEVEFEVKGIAYRAFWSMRRARNNVDGQLQAAAVELAEVATGKVLANQIKPKLDEVERLTGLDFGRFTKSMLLSQGAFAAFLNASESERAGLLEQLTGTEIYGFISQRVYERYTAAKQQLQALQQQAQHIELLSEAQQQELQDARQALITANQQAEHQLKALQQQLNWYQQQQELLSQQASARQQVTEALQAEQAAAADLSRLSLSEPAEILRTPWHLLQQAEQQLAALQAEASQLIAQQQKLGENVAQAQQVQQQTEQQFNQVRQAQHQHELLIMDKVLPLDSQIQAMTEQLKQTQRHQQQSQQQLSELTLDHSRLSQALSVTQQQLQSTQQFLAEQQHDDALVSLLPAWQQRQQYLQQQQHEIQAVKAQLPTLEQQINQQQQQHTGLTTQAQQASTELSQAQQAAEQASQQLSALHQDGDLTQIRERLKQQQTWLDAVKYAQSTQQAYGQLAQQQNGYQRQAQDYQQQAEQLVTQQAALTAQVDLAKQLVHSLGQTIDTESQLASYRQQLCDGEACPLCGATEHPMRAHSIAVPEIIQQQAQAKAQLDSLTGQLQATTLNIAKLEQQQSLLAASEQQAQEKSAELYQQFSSWCLNLPAALLAFWQAAIAGKGQHVVSEAALILQQLAEADEQGARALVPHPELMTALNTALQQAIELDNAHLTQLLQAQQQLAQAQAALNTKQQTHTALTNQLALLAQQQHSTQAELSRQQQQLSKLEQQSAAALTALVQDIAQQGFSLNNSLSLPELASWLAQKTQDLTRYQQYQQQGQKLTQQLAEQQNQLSGLSAQHQAAEQGAAHLAQGLNRLTESLTNLTAERQALYGNKVVKDETQAFTVRVQQAEQHLSHAQQLLRQAEQAQQHNQTAAALNQSKTAEQQTRLAEQRRAWQQQREAQQFSSNEAFLAALLPAEERSRLTQLKQQLSEAKTTAQTLLSQASSKLEALMAHTEAANWQQQVPDEVAQQHNNLQQQREQQLQRLGEMQQQLQEDAKRRQQHAALLTEITKAELAFVDYDAMNDLIGSAKGDKFRKFAQGLTLDNLIYLANKQLERLHGRYALSRKNTEGLELSVLDTWQADTIRDTKTLSGGESFLVSLALALALSDLVSHKTSIDSLFLDEGFGTLDAETLDIALDALDNLNATGKTIGVISHIEAMKERIPVQLKVTKKSGLGISELNKEFRVEA</sequence>
<gene>
    <name evidence="4" type="ORF">AJE_00390</name>
</gene>
<dbReference type="SUPFAM" id="SSF52540">
    <property type="entry name" value="P-loop containing nucleoside triphosphate hydrolases"/>
    <property type="match status" value="2"/>
</dbReference>
<dbReference type="InterPro" id="IPR038729">
    <property type="entry name" value="Rad50/SbcC_AAA"/>
</dbReference>
<dbReference type="Pfam" id="PF13476">
    <property type="entry name" value="AAA_23"/>
    <property type="match status" value="1"/>
</dbReference>
<dbReference type="InterPro" id="IPR027417">
    <property type="entry name" value="P-loop_NTPase"/>
</dbReference>
<dbReference type="GO" id="GO:0006302">
    <property type="term" value="P:double-strand break repair"/>
    <property type="evidence" value="ECO:0007669"/>
    <property type="project" value="InterPro"/>
</dbReference>
<dbReference type="PATRIC" id="fig|1129374.4.peg.79"/>
<dbReference type="eggNOG" id="COG0419">
    <property type="taxonomic scope" value="Bacteria"/>
</dbReference>
<evidence type="ECO:0000256" key="1">
    <source>
        <dbReference type="SAM" id="Coils"/>
    </source>
</evidence>
<dbReference type="EMBL" id="AHTH01000002">
    <property type="protein sequence ID" value="EHR42601.1"/>
    <property type="molecule type" value="Genomic_DNA"/>
</dbReference>
<keyword evidence="4" id="KW-0269">Exonuclease</keyword>
<dbReference type="Proteomes" id="UP000012046">
    <property type="component" value="Unassembled WGS sequence"/>
</dbReference>
<dbReference type="Pfam" id="PF13558">
    <property type="entry name" value="SbcC_Walker_B"/>
    <property type="match status" value="1"/>
</dbReference>
<evidence type="ECO:0000259" key="3">
    <source>
        <dbReference type="Pfam" id="PF13476"/>
    </source>
</evidence>
<keyword evidence="4" id="KW-0540">Nuclease</keyword>
<dbReference type="STRING" id="1129374.AJE_00390"/>
<comment type="caution">
    <text evidence="4">The sequence shown here is derived from an EMBL/GenBank/DDBJ whole genome shotgun (WGS) entry which is preliminary data.</text>
</comment>
<reference evidence="4 5" key="1">
    <citation type="journal article" date="2012" name="J. Bacteriol.">
        <title>Genome Sequence of Extracellular-Protease-Producing Alishewanella jeotgali Isolated from Traditional Korean Fermented Seafood.</title>
        <authorList>
            <person name="Jung J."/>
            <person name="Chun J."/>
            <person name="Park W."/>
        </authorList>
    </citation>
    <scope>NUCLEOTIDE SEQUENCE [LARGE SCALE GENOMIC DNA]</scope>
    <source>
        <strain evidence="4 5">KCTC 22429</strain>
    </source>
</reference>
<keyword evidence="5" id="KW-1185">Reference proteome</keyword>
<dbReference type="PANTHER" id="PTHR32114">
    <property type="entry name" value="ABC TRANSPORTER ABCH.3"/>
    <property type="match status" value="1"/>
</dbReference>
<dbReference type="GO" id="GO:0016887">
    <property type="term" value="F:ATP hydrolysis activity"/>
    <property type="evidence" value="ECO:0007669"/>
    <property type="project" value="InterPro"/>
</dbReference>
<feature type="region of interest" description="Disordered" evidence="2">
    <location>
        <begin position="941"/>
        <end position="964"/>
    </location>
</feature>